<accession>A0ACC2WD52</accession>
<dbReference type="Proteomes" id="UP001241377">
    <property type="component" value="Unassembled WGS sequence"/>
</dbReference>
<protein>
    <submittedName>
        <fullName evidence="1">Uncharacterized protein</fullName>
    </submittedName>
</protein>
<proteinExistence type="predicted"/>
<gene>
    <name evidence="1" type="ORF">QFC19_001920</name>
</gene>
<organism evidence="1 2">
    <name type="scientific">Naganishia cerealis</name>
    <dbReference type="NCBI Taxonomy" id="610337"/>
    <lineage>
        <taxon>Eukaryota</taxon>
        <taxon>Fungi</taxon>
        <taxon>Dikarya</taxon>
        <taxon>Basidiomycota</taxon>
        <taxon>Agaricomycotina</taxon>
        <taxon>Tremellomycetes</taxon>
        <taxon>Filobasidiales</taxon>
        <taxon>Filobasidiaceae</taxon>
        <taxon>Naganishia</taxon>
    </lineage>
</organism>
<dbReference type="EMBL" id="JASBWR010000016">
    <property type="protein sequence ID" value="KAJ9109690.1"/>
    <property type="molecule type" value="Genomic_DNA"/>
</dbReference>
<evidence type="ECO:0000313" key="1">
    <source>
        <dbReference type="EMBL" id="KAJ9109690.1"/>
    </source>
</evidence>
<comment type="caution">
    <text evidence="1">The sequence shown here is derived from an EMBL/GenBank/DDBJ whole genome shotgun (WGS) entry which is preliminary data.</text>
</comment>
<reference evidence="1" key="1">
    <citation type="submission" date="2023-04" db="EMBL/GenBank/DDBJ databases">
        <title>Draft Genome sequencing of Naganishia species isolated from polar environments using Oxford Nanopore Technology.</title>
        <authorList>
            <person name="Leo P."/>
            <person name="Venkateswaran K."/>
        </authorList>
    </citation>
    <scope>NUCLEOTIDE SEQUENCE</scope>
    <source>
        <strain evidence="1">MNA-CCFEE 5261</strain>
    </source>
</reference>
<evidence type="ECO:0000313" key="2">
    <source>
        <dbReference type="Proteomes" id="UP001241377"/>
    </source>
</evidence>
<sequence length="668" mass="73817">MAEGMKTPGSTMAWNSAHDGNDADTPMTRTPPSSARRTLNSKLDDAGLSPTQGRGREDPHQRRQASEQEMSAAEALSALAGTPSASRMAEFQQAGDANTLPTDVGHAGPEGNMVDALKQDDLISPKTTPVAEEPPKKRKRVTKVVAGDGMTEPEKSEKPKQSVAGRKRKASVQEPASGENASIDTPASKGTSNGKGRKRITKDTQNDATPPETQQLVPSAYNPKRILEANTVLQPITQDELAYIRNPRNIKNPLKTGRPTKFPQATQQPSPYGRDLHPSGHSDRPPSEAGNSYFASAETSTGTANSQATHGPRSQIRQLGRGDSDNHSSADRSVSGAKRARDGMNDALQGVDGRPWANRDDGGLQASKRAKVSGDRGKGYEVAEHYNKRGNQGRDNRKDSAIIGLRSCNNWIKAVMIQTYVRRRPDRQWISRDPNGRVLDLGCGKGGDIAKWDRANIQEYQSITELPREVLSKGFDNVSMQFCIHYAFERVQNVRQMLENVAMYLREGGIYFGTTVSKDKIVSALNEIPPESKDLVIANDYFKMEFTEREHDGKFGHAYRFSLTDAIDDCEEYVVDWNEFTSIAAEYKLKCIYRKDFDEMFEEHTQNREFLAMAERMQVVDEQGDLYMDAGQWAAVSMYLGFAFEKMPMSWNLLREAQSGAAPGDVAS</sequence>
<keyword evidence="2" id="KW-1185">Reference proteome</keyword>
<name>A0ACC2WD52_9TREE</name>